<gene>
    <name evidence="15" type="ORF">NB645_07895</name>
</gene>
<evidence type="ECO:0000256" key="5">
    <source>
        <dbReference type="ARBA" id="ARBA00022723"/>
    </source>
</evidence>
<protein>
    <submittedName>
        <fullName evidence="15">RnfABCDGE type electron transport complex subunit B</fullName>
    </submittedName>
</protein>
<evidence type="ECO:0000313" key="16">
    <source>
        <dbReference type="Proteomes" id="UP001164794"/>
    </source>
</evidence>
<feature type="region of interest" description="Disordered" evidence="12">
    <location>
        <begin position="163"/>
        <end position="211"/>
    </location>
</feature>
<keyword evidence="11" id="KW-0472">Membrane</keyword>
<dbReference type="NCBIfam" id="TIGR01944">
    <property type="entry name" value="rnfB"/>
    <property type="match status" value="1"/>
</dbReference>
<evidence type="ECO:0000259" key="14">
    <source>
        <dbReference type="PROSITE" id="PS51656"/>
    </source>
</evidence>
<feature type="compositionally biased region" description="Basic and acidic residues" evidence="12">
    <location>
        <begin position="185"/>
        <end position="201"/>
    </location>
</feature>
<evidence type="ECO:0000256" key="4">
    <source>
        <dbReference type="ARBA" id="ARBA00022519"/>
    </source>
</evidence>
<dbReference type="InterPro" id="IPR017900">
    <property type="entry name" value="4Fe4S_Fe_S_CS"/>
</dbReference>
<dbReference type="Proteomes" id="UP001164794">
    <property type="component" value="Chromosome"/>
</dbReference>
<evidence type="ECO:0000259" key="13">
    <source>
        <dbReference type="PROSITE" id="PS51379"/>
    </source>
</evidence>
<dbReference type="InterPro" id="IPR010207">
    <property type="entry name" value="Elect_transpt_cplx_RnfB/RsxB"/>
</dbReference>
<evidence type="ECO:0000256" key="12">
    <source>
        <dbReference type="SAM" id="MobiDB-lite"/>
    </source>
</evidence>
<evidence type="ECO:0000256" key="10">
    <source>
        <dbReference type="ARBA" id="ARBA00023014"/>
    </source>
</evidence>
<dbReference type="PANTHER" id="PTHR42859:SF3">
    <property type="entry name" value="ION-TRANSLOCATING OXIDOREDUCTASE COMPLEX SUBUNIT B"/>
    <property type="match status" value="1"/>
</dbReference>
<dbReference type="InterPro" id="IPR007202">
    <property type="entry name" value="4Fe-4S_dom"/>
</dbReference>
<dbReference type="Gene3D" id="1.10.15.40">
    <property type="entry name" value="Electron transport complex subunit B, putative Fe-S cluster"/>
    <property type="match status" value="1"/>
</dbReference>
<feature type="domain" description="4Fe-4S ferredoxin-type" evidence="13">
    <location>
        <begin position="81"/>
        <end position="110"/>
    </location>
</feature>
<evidence type="ECO:0000313" key="15">
    <source>
        <dbReference type="EMBL" id="WAV96739.1"/>
    </source>
</evidence>
<keyword evidence="16" id="KW-1185">Reference proteome</keyword>
<evidence type="ECO:0000256" key="3">
    <source>
        <dbReference type="ARBA" id="ARBA00022485"/>
    </source>
</evidence>
<sequence length="211" mass="23421">MDILEKKGVTVEKILRLLPQTQCGHCGFDNCRMYAEAIATANADINRCATGGQTGIHMLAELLNVCEPVLDASCGVEKPYAIAEIDESRCTGCTLCLQTCPVDAIVGTGKMMHTVISSCCTGCERCLERCPMNCIEMKPVSGEKTGWDAWSFRQAQQARERYERRSFRLQQEKENESVRPSALTDKSRKSDTLRKIMERAKARSKTPGTMA</sequence>
<keyword evidence="2" id="KW-1003">Cell membrane</keyword>
<dbReference type="PANTHER" id="PTHR42859">
    <property type="entry name" value="OXIDOREDUCTASE"/>
    <property type="match status" value="1"/>
</dbReference>
<keyword evidence="9" id="KW-0408">Iron</keyword>
<keyword evidence="3" id="KW-0004">4Fe-4S</keyword>
<evidence type="ECO:0000256" key="7">
    <source>
        <dbReference type="ARBA" id="ARBA00022967"/>
    </source>
</evidence>
<keyword evidence="5" id="KW-0479">Metal-binding</keyword>
<dbReference type="Pfam" id="PF04060">
    <property type="entry name" value="FeS"/>
    <property type="match status" value="1"/>
</dbReference>
<keyword evidence="6" id="KW-0677">Repeat</keyword>
<dbReference type="Gene3D" id="3.30.70.20">
    <property type="match status" value="2"/>
</dbReference>
<keyword evidence="7" id="KW-1278">Translocase</keyword>
<accession>A0ABY7JL88</accession>
<reference evidence="15" key="1">
    <citation type="journal article" date="2022" name="Front. Microbiol.">
        <title>New perspectives on an old grouping: The genomic and phenotypic variability of Oxalobacter formigenes and the implications for calcium oxalate stone prevention.</title>
        <authorList>
            <person name="Chmiel J.A."/>
            <person name="Carr C."/>
            <person name="Stuivenberg G.A."/>
            <person name="Venema R."/>
            <person name="Chanyi R.M."/>
            <person name="Al K.F."/>
            <person name="Giguere D."/>
            <person name="Say H."/>
            <person name="Akouris P.P."/>
            <person name="Dominguez Romero S.A."/>
            <person name="Kwong A."/>
            <person name="Tai V."/>
            <person name="Koval S.F."/>
            <person name="Razvi H."/>
            <person name="Bjazevic J."/>
            <person name="Burton J.P."/>
        </authorList>
    </citation>
    <scope>NUCLEOTIDE SEQUENCE</scope>
    <source>
        <strain evidence="15">HOxNP-1</strain>
    </source>
</reference>
<dbReference type="PROSITE" id="PS00198">
    <property type="entry name" value="4FE4S_FER_1"/>
    <property type="match status" value="2"/>
</dbReference>
<evidence type="ECO:0000256" key="1">
    <source>
        <dbReference type="ARBA" id="ARBA00022448"/>
    </source>
</evidence>
<dbReference type="PROSITE" id="PS51656">
    <property type="entry name" value="4FE4S"/>
    <property type="match status" value="1"/>
</dbReference>
<name>A0ABY7JL88_9BURK</name>
<dbReference type="InterPro" id="IPR050294">
    <property type="entry name" value="RnfB_subfamily"/>
</dbReference>
<evidence type="ECO:0000256" key="11">
    <source>
        <dbReference type="ARBA" id="ARBA00023136"/>
    </source>
</evidence>
<feature type="domain" description="4Fe-4S" evidence="14">
    <location>
        <begin position="6"/>
        <end position="65"/>
    </location>
</feature>
<keyword evidence="1" id="KW-0813">Transport</keyword>
<dbReference type="InterPro" id="IPR017896">
    <property type="entry name" value="4Fe4S_Fe-S-bd"/>
</dbReference>
<evidence type="ECO:0000256" key="9">
    <source>
        <dbReference type="ARBA" id="ARBA00023004"/>
    </source>
</evidence>
<proteinExistence type="predicted"/>
<evidence type="ECO:0000256" key="2">
    <source>
        <dbReference type="ARBA" id="ARBA00022475"/>
    </source>
</evidence>
<feature type="domain" description="4Fe-4S ferredoxin-type" evidence="13">
    <location>
        <begin position="111"/>
        <end position="140"/>
    </location>
</feature>
<keyword evidence="8" id="KW-0249">Electron transport</keyword>
<dbReference type="SUPFAM" id="SSF54862">
    <property type="entry name" value="4Fe-4S ferredoxins"/>
    <property type="match status" value="1"/>
</dbReference>
<keyword evidence="4" id="KW-0997">Cell inner membrane</keyword>
<dbReference type="RefSeq" id="WP_269264220.1">
    <property type="nucleotide sequence ID" value="NZ_CP098248.1"/>
</dbReference>
<dbReference type="PROSITE" id="PS51379">
    <property type="entry name" value="4FE4S_FER_2"/>
    <property type="match status" value="2"/>
</dbReference>
<evidence type="ECO:0000256" key="6">
    <source>
        <dbReference type="ARBA" id="ARBA00022737"/>
    </source>
</evidence>
<feature type="compositionally biased region" description="Basic and acidic residues" evidence="12">
    <location>
        <begin position="163"/>
        <end position="177"/>
    </location>
</feature>
<keyword evidence="10" id="KW-0411">Iron-sulfur</keyword>
<dbReference type="EMBL" id="CP098248">
    <property type="protein sequence ID" value="WAV96739.1"/>
    <property type="molecule type" value="Genomic_DNA"/>
</dbReference>
<organism evidence="15 16">
    <name type="scientific">Oxalobacter aliiformigenes</name>
    <dbReference type="NCBI Taxonomy" id="2946593"/>
    <lineage>
        <taxon>Bacteria</taxon>
        <taxon>Pseudomonadati</taxon>
        <taxon>Pseudomonadota</taxon>
        <taxon>Betaproteobacteria</taxon>
        <taxon>Burkholderiales</taxon>
        <taxon>Oxalobacteraceae</taxon>
        <taxon>Oxalobacter</taxon>
    </lineage>
</organism>
<evidence type="ECO:0000256" key="8">
    <source>
        <dbReference type="ARBA" id="ARBA00022982"/>
    </source>
</evidence>
<dbReference type="Pfam" id="PF14697">
    <property type="entry name" value="Fer4_21"/>
    <property type="match status" value="1"/>
</dbReference>